<gene>
    <name evidence="2" type="ORF">SAMN05216366_10312</name>
</gene>
<dbReference type="Gene3D" id="3.40.1580.10">
    <property type="entry name" value="SMI1/KNR4-like"/>
    <property type="match status" value="1"/>
</dbReference>
<dbReference type="Proteomes" id="UP000182412">
    <property type="component" value="Unassembled WGS sequence"/>
</dbReference>
<evidence type="ECO:0000313" key="3">
    <source>
        <dbReference type="Proteomes" id="UP000182412"/>
    </source>
</evidence>
<reference evidence="2 3" key="1">
    <citation type="submission" date="2016-10" db="EMBL/GenBank/DDBJ databases">
        <authorList>
            <person name="de Groot N.N."/>
        </authorList>
    </citation>
    <scope>NUCLEOTIDE SEQUENCE [LARGE SCALE GENOMIC DNA]</scope>
    <source>
        <strain evidence="2 3">S137</strain>
    </source>
</reference>
<dbReference type="SUPFAM" id="SSF160631">
    <property type="entry name" value="SMI1/KNR4-like"/>
    <property type="match status" value="1"/>
</dbReference>
<dbReference type="InterPro" id="IPR037883">
    <property type="entry name" value="Knr4/Smi1-like_sf"/>
</dbReference>
<dbReference type="OrthoDB" id="2635342at2"/>
<evidence type="ECO:0000259" key="1">
    <source>
        <dbReference type="SMART" id="SM00860"/>
    </source>
</evidence>
<feature type="domain" description="Knr4/Smi1-like" evidence="1">
    <location>
        <begin position="31"/>
        <end position="157"/>
    </location>
</feature>
<sequence length="182" mass="21598">MIDFSWLEEISSIDDNKEWENDEKIMHRFFSLKREEIKKQEKRLGCSFPPELRALYMQIGWGGLCAKKHDSIDEIIHPEELTDIILKEGCYEGEQDDNIESRDRKIMFPFFYIGDQLYFCLDLTKKDNEGRSPVVDPSEADDGYTLIADSLDDFIRKMSVKVDFYEDIFEEEWQKLTSKRLV</sequence>
<dbReference type="RefSeq" id="WP_074571225.1">
    <property type="nucleotide sequence ID" value="NZ_FNJQ01000003.1"/>
</dbReference>
<organism evidence="2 3">
    <name type="scientific">Selenomonas ruminantium</name>
    <dbReference type="NCBI Taxonomy" id="971"/>
    <lineage>
        <taxon>Bacteria</taxon>
        <taxon>Bacillati</taxon>
        <taxon>Bacillota</taxon>
        <taxon>Negativicutes</taxon>
        <taxon>Selenomonadales</taxon>
        <taxon>Selenomonadaceae</taxon>
        <taxon>Selenomonas</taxon>
    </lineage>
</organism>
<dbReference type="EMBL" id="FNJQ01000003">
    <property type="protein sequence ID" value="SDO89697.1"/>
    <property type="molecule type" value="Genomic_DNA"/>
</dbReference>
<dbReference type="InterPro" id="IPR018958">
    <property type="entry name" value="Knr4/Smi1-like_dom"/>
</dbReference>
<dbReference type="SMART" id="SM00860">
    <property type="entry name" value="SMI1_KNR4"/>
    <property type="match status" value="1"/>
</dbReference>
<dbReference type="Pfam" id="PF09346">
    <property type="entry name" value="SMI1_KNR4"/>
    <property type="match status" value="1"/>
</dbReference>
<proteinExistence type="predicted"/>
<evidence type="ECO:0000313" key="2">
    <source>
        <dbReference type="EMBL" id="SDO89697.1"/>
    </source>
</evidence>
<dbReference type="AlphaFoldDB" id="A0A1H0NAG8"/>
<protein>
    <submittedName>
        <fullName evidence="2">SMI1 / KNR4 family (SUKH-1)</fullName>
    </submittedName>
</protein>
<accession>A0A1H0NAG8</accession>
<name>A0A1H0NAG8_SELRU</name>